<organism evidence="1 2">
    <name type="scientific">Streptomyces pimonensis</name>
    <dbReference type="NCBI Taxonomy" id="2860288"/>
    <lineage>
        <taxon>Bacteria</taxon>
        <taxon>Bacillati</taxon>
        <taxon>Actinomycetota</taxon>
        <taxon>Actinomycetes</taxon>
        <taxon>Kitasatosporales</taxon>
        <taxon>Streptomycetaceae</taxon>
        <taxon>Streptomyces</taxon>
    </lineage>
</organism>
<evidence type="ECO:0000313" key="2">
    <source>
        <dbReference type="Proteomes" id="UP001567537"/>
    </source>
</evidence>
<comment type="caution">
    <text evidence="1">The sequence shown here is derived from an EMBL/GenBank/DDBJ whole genome shotgun (WGS) entry which is preliminary data.</text>
</comment>
<proteinExistence type="predicted"/>
<dbReference type="Proteomes" id="UP001567537">
    <property type="component" value="Unassembled WGS sequence"/>
</dbReference>
<dbReference type="RefSeq" id="WP_371239774.1">
    <property type="nucleotide sequence ID" value="NZ_JAHWZY010000019.1"/>
</dbReference>
<gene>
    <name evidence="1" type="ORF">KYY02_19665</name>
</gene>
<keyword evidence="2" id="KW-1185">Reference proteome</keyword>
<sequence length="279" mass="28504">MARCQCGGTGCNCVIVAGDNAEVTGAGSTPNPYVISATIECDDVRPCISAGPGAVYDPATGIVGADISEQAGNNLVLQPDGLFVPTGAATVTAGCGLAGDGSASAPVHANTGSWQYECDLDETASGVYCDSTGQLRGEPPAKARFFQNNINNNLSTSALVPTAADTQVASLTLAIVNPDPCREALCILFQDVDIDLVLPPNSGGAYGIDLDDMVYLGNGGTSTVNATHVQVNKLVNLTLAPGETRTHTLPVTMGRGSGSARYSRVQATLRAWVISLPTS</sequence>
<dbReference type="EMBL" id="JAHWZY010000019">
    <property type="protein sequence ID" value="MEZ3180827.1"/>
    <property type="molecule type" value="Genomic_DNA"/>
</dbReference>
<protein>
    <submittedName>
        <fullName evidence="1">Uncharacterized protein</fullName>
    </submittedName>
</protein>
<reference evidence="1 2" key="1">
    <citation type="journal article" date="2021" name="Res Sq">
        <title>Streptomyces Pimoensis sp. nov., Isolated From the Taklimakan Desert in Xinjiang, China.</title>
        <authorList>
            <person name="Zhang P."/>
            <person name="Luo X."/>
            <person name="Luo X."/>
            <person name="Liu Z."/>
            <person name="Xia Z."/>
            <person name="Wan C."/>
            <person name="zhang L."/>
        </authorList>
    </citation>
    <scope>NUCLEOTIDE SEQUENCE [LARGE SCALE GENOMIC DNA]</scope>
    <source>
        <strain evidence="1 2">TRM75549</strain>
    </source>
</reference>
<name>A0ABV4J1M0_9ACTN</name>
<accession>A0ABV4J1M0</accession>
<evidence type="ECO:0000313" key="1">
    <source>
        <dbReference type="EMBL" id="MEZ3180827.1"/>
    </source>
</evidence>